<comment type="caution">
    <text evidence="1">The sequence shown here is derived from an EMBL/GenBank/DDBJ whole genome shotgun (WGS) entry which is preliminary data.</text>
</comment>
<proteinExistence type="predicted"/>
<name>A0ABN2H0C1_9ACTN</name>
<evidence type="ECO:0000313" key="1">
    <source>
        <dbReference type="EMBL" id="GAA1679816.1"/>
    </source>
</evidence>
<dbReference type="Proteomes" id="UP001499851">
    <property type="component" value="Unassembled WGS sequence"/>
</dbReference>
<dbReference type="RefSeq" id="WP_344487492.1">
    <property type="nucleotide sequence ID" value="NZ_BAAAQF010000010.1"/>
</dbReference>
<accession>A0ABN2H0C1</accession>
<evidence type="ECO:0000313" key="2">
    <source>
        <dbReference type="Proteomes" id="UP001499851"/>
    </source>
</evidence>
<organism evidence="1 2">
    <name type="scientific">Glycomyces endophyticus</name>
    <dbReference type="NCBI Taxonomy" id="480996"/>
    <lineage>
        <taxon>Bacteria</taxon>
        <taxon>Bacillati</taxon>
        <taxon>Actinomycetota</taxon>
        <taxon>Actinomycetes</taxon>
        <taxon>Glycomycetales</taxon>
        <taxon>Glycomycetaceae</taxon>
        <taxon>Glycomyces</taxon>
    </lineage>
</organism>
<reference evidence="1 2" key="1">
    <citation type="journal article" date="2019" name="Int. J. Syst. Evol. Microbiol.">
        <title>The Global Catalogue of Microorganisms (GCM) 10K type strain sequencing project: providing services to taxonomists for standard genome sequencing and annotation.</title>
        <authorList>
            <consortium name="The Broad Institute Genomics Platform"/>
            <consortium name="The Broad Institute Genome Sequencing Center for Infectious Disease"/>
            <person name="Wu L."/>
            <person name="Ma J."/>
        </authorList>
    </citation>
    <scope>NUCLEOTIDE SEQUENCE [LARGE SCALE GENOMIC DNA]</scope>
    <source>
        <strain evidence="1 2">JCM 16001</strain>
    </source>
</reference>
<protein>
    <submittedName>
        <fullName evidence="1">Uncharacterized protein</fullName>
    </submittedName>
</protein>
<dbReference type="EMBL" id="BAAAQF010000010">
    <property type="protein sequence ID" value="GAA1679816.1"/>
    <property type="molecule type" value="Genomic_DNA"/>
</dbReference>
<keyword evidence="2" id="KW-1185">Reference proteome</keyword>
<sequence length="78" mass="8433">MSGRTFEWSNGAVEYELRCDRCGDAFRCGDDSFYSWPVLCAAAEAEGWTTSPDLDGEHECTGCAAASARWELVAAMAA</sequence>
<gene>
    <name evidence="1" type="ORF">GCM10009830_28580</name>
</gene>